<dbReference type="Pfam" id="PF15828">
    <property type="entry name" value="RDD1"/>
    <property type="match status" value="1"/>
</dbReference>
<evidence type="ECO:0000313" key="1">
    <source>
        <dbReference type="EMBL" id="GCB78420.1"/>
    </source>
</evidence>
<dbReference type="STRING" id="75743.A0A401PZB3"/>
<organism evidence="1 2">
    <name type="scientific">Scyliorhinus torazame</name>
    <name type="common">Cloudy catshark</name>
    <name type="synonym">Catulus torazame</name>
    <dbReference type="NCBI Taxonomy" id="75743"/>
    <lineage>
        <taxon>Eukaryota</taxon>
        <taxon>Metazoa</taxon>
        <taxon>Chordata</taxon>
        <taxon>Craniata</taxon>
        <taxon>Vertebrata</taxon>
        <taxon>Chondrichthyes</taxon>
        <taxon>Elasmobranchii</taxon>
        <taxon>Galeomorphii</taxon>
        <taxon>Galeoidea</taxon>
        <taxon>Carcharhiniformes</taxon>
        <taxon>Scyliorhinidae</taxon>
        <taxon>Scyliorhinus</taxon>
    </lineage>
</organism>
<dbReference type="AlphaFoldDB" id="A0A401PZB3"/>
<accession>A0A401PZB3</accession>
<dbReference type="PANTHER" id="PTHR14680:SF1">
    <property type="entry name" value="REQUIRED FOR DRUG-INDUCED DEATH PROTEIN 1"/>
    <property type="match status" value="1"/>
</dbReference>
<dbReference type="Proteomes" id="UP000288216">
    <property type="component" value="Unassembled WGS sequence"/>
</dbReference>
<gene>
    <name evidence="1" type="ORF">scyTo_0018604</name>
</gene>
<dbReference type="InterPro" id="IPR031667">
    <property type="entry name" value="RDD1"/>
</dbReference>
<dbReference type="OrthoDB" id="8904409at2759"/>
<dbReference type="PANTHER" id="PTHR14680">
    <property type="entry name" value="SI:DKEY-126G1.9-RELATED"/>
    <property type="match status" value="1"/>
</dbReference>
<keyword evidence="2" id="KW-1185">Reference proteome</keyword>
<proteinExistence type="predicted"/>
<evidence type="ECO:0000313" key="2">
    <source>
        <dbReference type="Proteomes" id="UP000288216"/>
    </source>
</evidence>
<dbReference type="EMBL" id="BFAA01013110">
    <property type="protein sequence ID" value="GCB78420.1"/>
    <property type="molecule type" value="Genomic_DNA"/>
</dbReference>
<name>A0A401PZB3_SCYTO</name>
<reference evidence="1 2" key="1">
    <citation type="journal article" date="2018" name="Nat. Ecol. Evol.">
        <title>Shark genomes provide insights into elasmobranch evolution and the origin of vertebrates.</title>
        <authorList>
            <person name="Hara Y"/>
            <person name="Yamaguchi K"/>
            <person name="Onimaru K"/>
            <person name="Kadota M"/>
            <person name="Koyanagi M"/>
            <person name="Keeley SD"/>
            <person name="Tatsumi K"/>
            <person name="Tanaka K"/>
            <person name="Motone F"/>
            <person name="Kageyama Y"/>
            <person name="Nozu R"/>
            <person name="Adachi N"/>
            <person name="Nishimura O"/>
            <person name="Nakagawa R"/>
            <person name="Tanegashima C"/>
            <person name="Kiyatake I"/>
            <person name="Matsumoto R"/>
            <person name="Murakumo K"/>
            <person name="Nishida K"/>
            <person name="Terakita A"/>
            <person name="Kuratani S"/>
            <person name="Sato K"/>
            <person name="Hyodo S Kuraku.S."/>
        </authorList>
    </citation>
    <scope>NUCLEOTIDE SEQUENCE [LARGE SCALE GENOMIC DNA]</scope>
</reference>
<sequence>MSNAKKIHFAMLPDKYEPLIESLGECRSEESKADRKYKRKQKLKKCRKNFLKVLRAGWNYFVLGVQEFATNYTMPYATSFTVITEMR</sequence>
<comment type="caution">
    <text evidence="1">The sequence shown here is derived from an EMBL/GenBank/DDBJ whole genome shotgun (WGS) entry which is preliminary data.</text>
</comment>
<protein>
    <submittedName>
        <fullName evidence="1">Uncharacterized protein</fullName>
    </submittedName>
</protein>